<reference evidence="2" key="2">
    <citation type="journal article" date="2022" name="Microbiol. Resour. Announc.">
        <title>Metagenome Sequencing to Explore Phylogenomics of Terrestrial Cyanobacteria.</title>
        <authorList>
            <person name="Ward R.D."/>
            <person name="Stajich J.E."/>
            <person name="Johansen J.R."/>
            <person name="Huntemann M."/>
            <person name="Clum A."/>
            <person name="Foster B."/>
            <person name="Foster B."/>
            <person name="Roux S."/>
            <person name="Palaniappan K."/>
            <person name="Varghese N."/>
            <person name="Mukherjee S."/>
            <person name="Reddy T.B.K."/>
            <person name="Daum C."/>
            <person name="Copeland A."/>
            <person name="Chen I.A."/>
            <person name="Ivanova N.N."/>
            <person name="Kyrpides N.C."/>
            <person name="Shapiro N."/>
            <person name="Eloe-Fadrosh E.A."/>
            <person name="Pietrasiak N."/>
        </authorList>
    </citation>
    <scope>NUCLEOTIDE SEQUENCE</scope>
    <source>
        <strain evidence="2">HA4357-MV3</strain>
    </source>
</reference>
<dbReference type="EMBL" id="JAHHHW010000097">
    <property type="protein sequence ID" value="MBW4433110.1"/>
    <property type="molecule type" value="Genomic_DNA"/>
</dbReference>
<proteinExistence type="predicted"/>
<comment type="caution">
    <text evidence="2">The sequence shown here is derived from an EMBL/GenBank/DDBJ whole genome shotgun (WGS) entry which is preliminary data.</text>
</comment>
<dbReference type="AlphaFoldDB" id="A0A9E3LUK1"/>
<dbReference type="Gene3D" id="3.40.50.1820">
    <property type="entry name" value="alpha/beta hydrolase"/>
    <property type="match status" value="1"/>
</dbReference>
<dbReference type="GO" id="GO:0016787">
    <property type="term" value="F:hydrolase activity"/>
    <property type="evidence" value="ECO:0007669"/>
    <property type="project" value="UniProtKB-KW"/>
</dbReference>
<keyword evidence="2" id="KW-0378">Hydrolase</keyword>
<protein>
    <submittedName>
        <fullName evidence="2">Alpha/beta hydrolase</fullName>
    </submittedName>
</protein>
<dbReference type="InterPro" id="IPR000073">
    <property type="entry name" value="AB_hydrolase_1"/>
</dbReference>
<dbReference type="Pfam" id="PF12697">
    <property type="entry name" value="Abhydrolase_6"/>
    <property type="match status" value="1"/>
</dbReference>
<accession>A0A9E3LUK1</accession>
<dbReference type="Proteomes" id="UP000813215">
    <property type="component" value="Unassembled WGS sequence"/>
</dbReference>
<dbReference type="PANTHER" id="PTHR47914:SF1">
    <property type="entry name" value="ALPHA_BETA-HYDROLASES SUPERFAMILY PROTEIN"/>
    <property type="match status" value="1"/>
</dbReference>
<feature type="domain" description="AB hydrolase-1" evidence="1">
    <location>
        <begin position="58"/>
        <end position="291"/>
    </location>
</feature>
<evidence type="ECO:0000259" key="1">
    <source>
        <dbReference type="Pfam" id="PF12697"/>
    </source>
</evidence>
<dbReference type="InterPro" id="IPR029058">
    <property type="entry name" value="AB_hydrolase_fold"/>
</dbReference>
<evidence type="ECO:0000313" key="3">
    <source>
        <dbReference type="Proteomes" id="UP000813215"/>
    </source>
</evidence>
<organism evidence="2 3">
    <name type="scientific">Pelatocladus maniniholoensis HA4357-MV3</name>
    <dbReference type="NCBI Taxonomy" id="1117104"/>
    <lineage>
        <taxon>Bacteria</taxon>
        <taxon>Bacillati</taxon>
        <taxon>Cyanobacteriota</taxon>
        <taxon>Cyanophyceae</taxon>
        <taxon>Nostocales</taxon>
        <taxon>Nostocaceae</taxon>
        <taxon>Pelatocladus</taxon>
    </lineage>
</organism>
<evidence type="ECO:0000313" key="2">
    <source>
        <dbReference type="EMBL" id="MBW4433110.1"/>
    </source>
</evidence>
<dbReference type="SUPFAM" id="SSF53474">
    <property type="entry name" value="alpha/beta-Hydrolases"/>
    <property type="match status" value="1"/>
</dbReference>
<reference evidence="2" key="1">
    <citation type="submission" date="2021-05" db="EMBL/GenBank/DDBJ databases">
        <authorList>
            <person name="Pietrasiak N."/>
            <person name="Ward R."/>
            <person name="Stajich J.E."/>
            <person name="Kurbessoian T."/>
        </authorList>
    </citation>
    <scope>NUCLEOTIDE SEQUENCE</scope>
    <source>
        <strain evidence="2">HA4357-MV3</strain>
    </source>
</reference>
<sequence length="304" mass="33439">MSNNLLSSPTNFGIGGVVKELTWNWENQQSQIVYETIGNGSPLLLLPAFSTVSTREEMSGIAKLLAPYFQVVAVDWPGFGDSSRLPVNYEPAIYEHFLEYFVTSVFNIPVAVVAAGHSAAYVLQLARKNSSVFSRLVLVAPTWRGPLPTMGVDRQLARVFREIVRSPIVGQVLYKLNTVPSFLSFMYRRHVYVDAAKLTPSFIEHKWQNTQQPGARFAPAAFVTGNLDAVHNQADFLALVQDLSVPLLVVIGESSPSKSRADMDALAEISGVQTTTLPGSLGMHEEYPEAVTKIILPFLRTIVS</sequence>
<gene>
    <name evidence="2" type="ORF">KME28_15630</name>
</gene>
<dbReference type="PANTHER" id="PTHR47914">
    <property type="entry name" value="ALPHA/BETA-HYDROLASES SUPERFAMILY PROTEIN"/>
    <property type="match status" value="1"/>
</dbReference>
<name>A0A9E3LUK1_9NOST</name>